<dbReference type="Pfam" id="PF03740">
    <property type="entry name" value="PdxJ"/>
    <property type="match status" value="1"/>
</dbReference>
<comment type="caution">
    <text evidence="6">The sequence shown here is derived from an EMBL/GenBank/DDBJ whole genome shotgun (WGS) entry which is preliminary data.</text>
</comment>
<evidence type="ECO:0000256" key="3">
    <source>
        <dbReference type="ARBA" id="ARBA00023096"/>
    </source>
</evidence>
<comment type="function">
    <text evidence="4">Catalyzes the complicated ring closure reaction between the two acyclic compounds 1-deoxy-D-xylulose-5-phosphate (DXP) and 3-amino-2-oxopropyl phosphate (1-amino-acetone-3-phosphate or AAP) to form pyridoxine 5'-phosphate (PNP) and inorganic phosphate.</text>
</comment>
<dbReference type="EC" id="2.6.99.2" evidence="4 5"/>
<gene>
    <name evidence="4" type="primary">pdxJ</name>
    <name evidence="6" type="ORF">AB2B41_02325</name>
</gene>
<dbReference type="NCBIfam" id="NF003625">
    <property type="entry name" value="PRK05265.1-3"/>
    <property type="match status" value="1"/>
</dbReference>
<evidence type="ECO:0000256" key="1">
    <source>
        <dbReference type="ARBA" id="ARBA00022490"/>
    </source>
</evidence>
<dbReference type="CDD" id="cd00003">
    <property type="entry name" value="PNPsynthase"/>
    <property type="match status" value="1"/>
</dbReference>
<feature type="binding site" evidence="4">
    <location>
        <begin position="221"/>
        <end position="222"/>
    </location>
    <ligand>
        <name>3-amino-2-oxopropyl phosphate</name>
        <dbReference type="ChEBI" id="CHEBI:57279"/>
    </ligand>
</feature>
<comment type="subunit">
    <text evidence="4">Homooctamer; tetramer of dimers.</text>
</comment>
<dbReference type="NCBIfam" id="TIGR00559">
    <property type="entry name" value="pdxJ"/>
    <property type="match status" value="1"/>
</dbReference>
<feature type="binding site" evidence="4">
    <location>
        <position position="200"/>
    </location>
    <ligand>
        <name>3-amino-2-oxopropyl phosphate</name>
        <dbReference type="ChEBI" id="CHEBI:57279"/>
    </ligand>
</feature>
<dbReference type="InterPro" id="IPR004569">
    <property type="entry name" value="PyrdxlP_synth_PdxJ"/>
</dbReference>
<sequence length="249" mass="27532">MSASDKLRLGVNIDHVATVRNARGGDYPDPLRAAKLAEEAGADGITAHLREDRRHISDADIEGLIDMLTVPLNFEMAATEEMQQIALRHKPHAVCIVPEKREEKTTEGGLEVAREENRLAHFIAPLREAGSRVSIFIAADQRQIDAAHRIGAQVIELHSGAYCDAYAEGRFNEADIELEKMREMSAYAHSLGLEVHVGHGLTYDTVSPVAAFPEVRELNIGHFLIGEAIFLGLKPAIREMRRLMDEARA</sequence>
<comment type="similarity">
    <text evidence="4">Belongs to the PNP synthase family.</text>
</comment>
<dbReference type="HAMAP" id="MF_00279">
    <property type="entry name" value="PdxJ"/>
    <property type="match status" value="1"/>
</dbReference>
<feature type="binding site" evidence="4">
    <location>
        <position position="12"/>
    </location>
    <ligand>
        <name>3-amino-2-oxopropyl phosphate</name>
        <dbReference type="ChEBI" id="CHEBI:57279"/>
    </ligand>
</feature>
<feature type="active site" description="Proton acceptor" evidence="4">
    <location>
        <position position="75"/>
    </location>
</feature>
<evidence type="ECO:0000256" key="4">
    <source>
        <dbReference type="HAMAP-Rule" id="MF_00279"/>
    </source>
</evidence>
<dbReference type="NCBIfam" id="NF003624">
    <property type="entry name" value="PRK05265.1-2"/>
    <property type="match status" value="1"/>
</dbReference>
<keyword evidence="7" id="KW-1185">Reference proteome</keyword>
<comment type="pathway">
    <text evidence="4">Cofactor biosynthesis; pyridoxine 5'-phosphate biosynthesis; pyridoxine 5'-phosphate from D-erythrose 4-phosphate: step 5/5.</text>
</comment>
<name>A0ABV3RHI2_9RHOB</name>
<comment type="catalytic activity">
    <reaction evidence="4">
        <text>3-amino-2-oxopropyl phosphate + 1-deoxy-D-xylulose 5-phosphate = pyridoxine 5'-phosphate + phosphate + 2 H2O + H(+)</text>
        <dbReference type="Rhea" id="RHEA:15265"/>
        <dbReference type="ChEBI" id="CHEBI:15377"/>
        <dbReference type="ChEBI" id="CHEBI:15378"/>
        <dbReference type="ChEBI" id="CHEBI:43474"/>
        <dbReference type="ChEBI" id="CHEBI:57279"/>
        <dbReference type="ChEBI" id="CHEBI:57792"/>
        <dbReference type="ChEBI" id="CHEBI:58589"/>
        <dbReference type="EC" id="2.6.99.2"/>
    </reaction>
</comment>
<comment type="subcellular location">
    <subcellularLocation>
        <location evidence="4">Cytoplasm</location>
    </subcellularLocation>
</comment>
<dbReference type="InterPro" id="IPR036130">
    <property type="entry name" value="Pyridoxine-5'_phos_synth"/>
</dbReference>
<feature type="binding site" evidence="4">
    <location>
        <begin position="14"/>
        <end position="15"/>
    </location>
    <ligand>
        <name>1-deoxy-D-xylulose 5-phosphate</name>
        <dbReference type="ChEBI" id="CHEBI:57792"/>
    </ligand>
</feature>
<feature type="active site" description="Proton acceptor" evidence="4">
    <location>
        <position position="48"/>
    </location>
</feature>
<dbReference type="PANTHER" id="PTHR30456:SF0">
    <property type="entry name" value="PYRIDOXINE 5'-PHOSPHATE SYNTHASE"/>
    <property type="match status" value="1"/>
</dbReference>
<feature type="binding site" evidence="4">
    <location>
        <position position="105"/>
    </location>
    <ligand>
        <name>1-deoxy-D-xylulose 5-phosphate</name>
        <dbReference type="ChEBI" id="CHEBI:57792"/>
    </ligand>
</feature>
<dbReference type="RefSeq" id="WP_367876122.1">
    <property type="nucleotide sequence ID" value="NZ_JBFNXX010000001.1"/>
</dbReference>
<dbReference type="GO" id="GO:0033856">
    <property type="term" value="F:pyridoxine 5'-phosphate synthase activity"/>
    <property type="evidence" value="ECO:0007669"/>
    <property type="project" value="UniProtKB-EC"/>
</dbReference>
<accession>A0ABV3RHI2</accession>
<feature type="binding site" evidence="4">
    <location>
        <position position="55"/>
    </location>
    <ligand>
        <name>1-deoxy-D-xylulose 5-phosphate</name>
        <dbReference type="ChEBI" id="CHEBI:57792"/>
    </ligand>
</feature>
<dbReference type="InterPro" id="IPR013785">
    <property type="entry name" value="Aldolase_TIM"/>
</dbReference>
<keyword evidence="3 4" id="KW-0664">Pyridoxine biosynthesis</keyword>
<organism evidence="6 7">
    <name type="scientific">Sulfitobacter sediminis</name>
    <dbReference type="NCBI Taxonomy" id="3234186"/>
    <lineage>
        <taxon>Bacteria</taxon>
        <taxon>Pseudomonadati</taxon>
        <taxon>Pseudomonadota</taxon>
        <taxon>Alphaproteobacteria</taxon>
        <taxon>Rhodobacterales</taxon>
        <taxon>Roseobacteraceae</taxon>
        <taxon>Sulfitobacter</taxon>
    </lineage>
</organism>
<protein>
    <recommendedName>
        <fullName evidence="4 5">Pyridoxine 5'-phosphate synthase</fullName>
        <shortName evidence="4">PNP synthase</shortName>
        <ecNumber evidence="4 5">2.6.99.2</ecNumber>
    </recommendedName>
</protein>
<keyword evidence="1 4" id="KW-0963">Cytoplasm</keyword>
<dbReference type="SUPFAM" id="SSF63892">
    <property type="entry name" value="Pyridoxine 5'-phosphate synthase"/>
    <property type="match status" value="1"/>
</dbReference>
<feature type="binding site" evidence="4">
    <location>
        <position position="50"/>
    </location>
    <ligand>
        <name>1-deoxy-D-xylulose 5-phosphate</name>
        <dbReference type="ChEBI" id="CHEBI:57792"/>
    </ligand>
</feature>
<evidence type="ECO:0000256" key="2">
    <source>
        <dbReference type="ARBA" id="ARBA00022679"/>
    </source>
</evidence>
<feature type="binding site" evidence="4">
    <location>
        <position position="23"/>
    </location>
    <ligand>
        <name>3-amino-2-oxopropyl phosphate</name>
        <dbReference type="ChEBI" id="CHEBI:57279"/>
    </ligand>
</feature>
<dbReference type="Gene3D" id="3.20.20.70">
    <property type="entry name" value="Aldolase class I"/>
    <property type="match status" value="1"/>
</dbReference>
<evidence type="ECO:0000256" key="5">
    <source>
        <dbReference type="NCBIfam" id="TIGR00559"/>
    </source>
</evidence>
<dbReference type="NCBIfam" id="NF003627">
    <property type="entry name" value="PRK05265.1-5"/>
    <property type="match status" value="1"/>
</dbReference>
<dbReference type="Proteomes" id="UP001556098">
    <property type="component" value="Unassembled WGS sequence"/>
</dbReference>
<keyword evidence="2 4" id="KW-0808">Transferase</keyword>
<proteinExistence type="inferred from homology"/>
<feature type="active site" description="Proton donor" evidence="4">
    <location>
        <position position="199"/>
    </location>
</feature>
<feature type="site" description="Transition state stabilizer" evidence="4">
    <location>
        <position position="156"/>
    </location>
</feature>
<evidence type="ECO:0000313" key="6">
    <source>
        <dbReference type="EMBL" id="MEW9918425.1"/>
    </source>
</evidence>
<dbReference type="EMBL" id="JBFNXX010000001">
    <property type="protein sequence ID" value="MEW9918425.1"/>
    <property type="molecule type" value="Genomic_DNA"/>
</dbReference>
<reference evidence="6 7" key="1">
    <citation type="submission" date="2024-07" db="EMBL/GenBank/DDBJ databases">
        <title>Marimonas sp.nov., isolated from tidal-flat sediment.</title>
        <authorList>
            <person name="Jayan J.N."/>
            <person name="Lee S.S."/>
        </authorList>
    </citation>
    <scope>NUCLEOTIDE SEQUENCE [LARGE SCALE GENOMIC DNA]</scope>
    <source>
        <strain evidence="6 7">MJW-29</strain>
    </source>
</reference>
<evidence type="ECO:0000313" key="7">
    <source>
        <dbReference type="Proteomes" id="UP001556098"/>
    </source>
</evidence>
<dbReference type="PANTHER" id="PTHR30456">
    <property type="entry name" value="PYRIDOXINE 5'-PHOSPHATE SYNTHASE"/>
    <property type="match status" value="1"/>
</dbReference>